<dbReference type="GO" id="GO:0006520">
    <property type="term" value="P:amino acid metabolic process"/>
    <property type="evidence" value="ECO:0007669"/>
    <property type="project" value="InterPro"/>
</dbReference>
<sequence>MSETEFPDVVHRLSDLTPSRVRLDPTGSAAPLSAVLDFQLSHARARDAIRSPADWEGITDALTGQGLEVLDLHSQAETRDIYIRRPDLGRRLAADSRARIAASAPDLAIAIVDGLSATAVSTHAANMVRAIAGALPEIAIGPVALVREGRVAIGDEIAAAMQAPLCLVLIGERPGLSVSDSLGAYLTWDPKPGTADSRRNCVSNIHGRGGLSYDRATDLLAFLIRKARELGATGVALKDDRPSTPALSAPD</sequence>
<evidence type="ECO:0000256" key="3">
    <source>
        <dbReference type="ARBA" id="ARBA00023285"/>
    </source>
</evidence>
<feature type="binding site" evidence="5">
    <location>
        <position position="201"/>
    </location>
    <ligand>
        <name>adenosylcob(III)alamin</name>
        <dbReference type="ChEBI" id="CHEBI:18408"/>
    </ligand>
</feature>
<comment type="cofactor">
    <cofactor evidence="5">
        <name>adenosylcob(III)alamin</name>
        <dbReference type="ChEBI" id="CHEBI:18408"/>
    </cofactor>
    <text evidence="5">Binds between the large and small subunits.</text>
</comment>
<dbReference type="EC" id="4.3.1.7" evidence="5"/>
<dbReference type="InterPro" id="IPR042255">
    <property type="entry name" value="EutC_N"/>
</dbReference>
<keyword evidence="6" id="KW-0614">Plasmid</keyword>
<proteinExistence type="inferred from homology"/>
<dbReference type="AlphaFoldDB" id="A0A1P8V130"/>
<dbReference type="HAMAP" id="MF_00601">
    <property type="entry name" value="EutC"/>
    <property type="match status" value="1"/>
</dbReference>
<dbReference type="RefSeq" id="WP_076706258.1">
    <property type="nucleotide sequence ID" value="NZ_CP015095.1"/>
</dbReference>
<evidence type="ECO:0000313" key="6">
    <source>
        <dbReference type="EMBL" id="APZ55328.1"/>
    </source>
</evidence>
<dbReference type="InterPro" id="IPR009246">
    <property type="entry name" value="EutC"/>
</dbReference>
<feature type="binding site" evidence="5">
    <location>
        <position position="172"/>
    </location>
    <ligand>
        <name>adenosylcob(III)alamin</name>
        <dbReference type="ChEBI" id="CHEBI:18408"/>
    </ligand>
</feature>
<geneLocation type="plasmid" evidence="7">
    <name>ppaby4</name>
</geneLocation>
<dbReference type="Gene3D" id="1.10.30.40">
    <property type="entry name" value="Ethanolamine ammonia-lyase light chain (EutC), N-terminal domain"/>
    <property type="match status" value="1"/>
</dbReference>
<name>A0A1P8V130_9RHOB</name>
<comment type="similarity">
    <text evidence="5">Belongs to the EutC family.</text>
</comment>
<keyword evidence="1 5" id="KW-0846">Cobalamin</keyword>
<dbReference type="PANTHER" id="PTHR39330:SF1">
    <property type="entry name" value="ETHANOLAMINE AMMONIA-LYASE SMALL SUBUNIT"/>
    <property type="match status" value="1"/>
</dbReference>
<dbReference type="KEGG" id="paby:Ga0080574_TMP5046"/>
<keyword evidence="3 5" id="KW-0170">Cobalt</keyword>
<comment type="function">
    <text evidence="5">Catalyzes the deamination of various vicinal amino-alcohols to oxo compounds. Allows this organism to utilize ethanolamine as the sole source of nitrogen and carbon in the presence of external vitamin B12.</text>
</comment>
<comment type="subunit">
    <text evidence="5">The basic unit is a heterodimer which dimerizes to form tetramers. The heterotetramers trimerize; 6 large subunits form a core ring with 6 small subunits projecting outwards.</text>
</comment>
<evidence type="ECO:0000256" key="4">
    <source>
        <dbReference type="ARBA" id="ARBA00024446"/>
    </source>
</evidence>
<dbReference type="GO" id="GO:0009350">
    <property type="term" value="C:ethanolamine ammonia-lyase complex"/>
    <property type="evidence" value="ECO:0007669"/>
    <property type="project" value="UniProtKB-UniRule"/>
</dbReference>
<dbReference type="GO" id="GO:0046336">
    <property type="term" value="P:ethanolamine catabolic process"/>
    <property type="evidence" value="ECO:0007669"/>
    <property type="project" value="UniProtKB-UniRule"/>
</dbReference>
<dbReference type="GO" id="GO:0008851">
    <property type="term" value="F:ethanolamine ammonia-lyase activity"/>
    <property type="evidence" value="ECO:0007669"/>
    <property type="project" value="UniProtKB-UniRule"/>
</dbReference>
<comment type="catalytic activity">
    <reaction evidence="5">
        <text>ethanolamine = acetaldehyde + NH4(+)</text>
        <dbReference type="Rhea" id="RHEA:15313"/>
        <dbReference type="ChEBI" id="CHEBI:15343"/>
        <dbReference type="ChEBI" id="CHEBI:28938"/>
        <dbReference type="ChEBI" id="CHEBI:57603"/>
        <dbReference type="EC" id="4.3.1.7"/>
    </reaction>
</comment>
<comment type="subcellular location">
    <subcellularLocation>
        <location evidence="5">Bacterial microcompartment</location>
    </subcellularLocation>
</comment>
<comment type="pathway">
    <text evidence="5">Amine and polyamine degradation; ethanolamine degradation.</text>
</comment>
<dbReference type="OrthoDB" id="114248at2"/>
<keyword evidence="4 5" id="KW-1283">Bacterial microcompartment</keyword>
<dbReference type="Proteomes" id="UP000187059">
    <property type="component" value="Plasmid pPABY4"/>
</dbReference>
<dbReference type="InterPro" id="IPR042251">
    <property type="entry name" value="EutC_C"/>
</dbReference>
<dbReference type="NCBIfam" id="NF003971">
    <property type="entry name" value="PRK05465.1"/>
    <property type="match status" value="1"/>
</dbReference>
<evidence type="ECO:0000256" key="1">
    <source>
        <dbReference type="ARBA" id="ARBA00022628"/>
    </source>
</evidence>
<dbReference type="PIRSF" id="PIRSF018982">
    <property type="entry name" value="EutC"/>
    <property type="match status" value="1"/>
</dbReference>
<dbReference type="GO" id="GO:0031471">
    <property type="term" value="C:ethanolamine degradation polyhedral organelle"/>
    <property type="evidence" value="ECO:0007669"/>
    <property type="project" value="UniProtKB-UniRule"/>
</dbReference>
<dbReference type="Gene3D" id="3.40.50.11240">
    <property type="entry name" value="Ethanolamine ammonia-lyase light chain (EutC)"/>
    <property type="match status" value="1"/>
</dbReference>
<evidence type="ECO:0000256" key="2">
    <source>
        <dbReference type="ARBA" id="ARBA00023239"/>
    </source>
</evidence>
<dbReference type="EMBL" id="CP015095">
    <property type="protein sequence ID" value="APZ55328.1"/>
    <property type="molecule type" value="Genomic_DNA"/>
</dbReference>
<keyword evidence="7" id="KW-1185">Reference proteome</keyword>
<dbReference type="UniPathway" id="UPA00560"/>
<accession>A0A1P8V130</accession>
<evidence type="ECO:0000256" key="5">
    <source>
        <dbReference type="HAMAP-Rule" id="MF_00601"/>
    </source>
</evidence>
<reference evidence="6 7" key="1">
    <citation type="submission" date="2016-04" db="EMBL/GenBank/DDBJ databases">
        <title>Deep-sea bacteria in the southern Pacific.</title>
        <authorList>
            <person name="Tang K."/>
        </authorList>
    </citation>
    <scope>NUCLEOTIDE SEQUENCE [LARGE SCALE GENOMIC DNA]</scope>
    <source>
        <strain evidence="6 7">JLT2014</strain>
        <plasmid evidence="7">ppaby4</plasmid>
    </source>
</reference>
<dbReference type="Pfam" id="PF05985">
    <property type="entry name" value="EutC"/>
    <property type="match status" value="1"/>
</dbReference>
<evidence type="ECO:0000313" key="7">
    <source>
        <dbReference type="Proteomes" id="UP000187059"/>
    </source>
</evidence>
<dbReference type="PANTHER" id="PTHR39330">
    <property type="entry name" value="ETHANOLAMINE AMMONIA-LYASE LIGHT CHAIN"/>
    <property type="match status" value="1"/>
</dbReference>
<organism evidence="6 7">
    <name type="scientific">Salipiger abyssi</name>
    <dbReference type="NCBI Taxonomy" id="1250539"/>
    <lineage>
        <taxon>Bacteria</taxon>
        <taxon>Pseudomonadati</taxon>
        <taxon>Pseudomonadota</taxon>
        <taxon>Alphaproteobacteria</taxon>
        <taxon>Rhodobacterales</taxon>
        <taxon>Roseobacteraceae</taxon>
        <taxon>Salipiger</taxon>
    </lineage>
</organism>
<feature type="binding site" evidence="5">
    <location>
        <position position="151"/>
    </location>
    <ligand>
        <name>adenosylcob(III)alamin</name>
        <dbReference type="ChEBI" id="CHEBI:18408"/>
    </ligand>
</feature>
<gene>
    <name evidence="5" type="primary">eutC</name>
    <name evidence="6" type="ORF">Ga0080574_TMP5046</name>
</gene>
<protein>
    <recommendedName>
        <fullName evidence="5">Ethanolamine ammonia-lyase small subunit</fullName>
        <shortName evidence="5">EAL small subunit</shortName>
        <ecNumber evidence="5">4.3.1.7</ecNumber>
    </recommendedName>
</protein>
<keyword evidence="2 5" id="KW-0456">Lyase</keyword>
<dbReference type="GO" id="GO:0031419">
    <property type="term" value="F:cobalamin binding"/>
    <property type="evidence" value="ECO:0007669"/>
    <property type="project" value="UniProtKB-UniRule"/>
</dbReference>